<evidence type="ECO:0000256" key="5">
    <source>
        <dbReference type="ARBA" id="ARBA00022490"/>
    </source>
</evidence>
<dbReference type="PANTHER" id="PTHR17490">
    <property type="entry name" value="SUA5"/>
    <property type="match status" value="1"/>
</dbReference>
<feature type="active site" description="Proton donor" evidence="14">
    <location>
        <position position="324"/>
    </location>
</feature>
<dbReference type="PRINTS" id="PR00719">
    <property type="entry name" value="LMWPTPASE"/>
</dbReference>
<dbReference type="InterPro" id="IPR017867">
    <property type="entry name" value="Tyr_phospatase_low_mol_wt"/>
</dbReference>
<dbReference type="GO" id="GO:0004725">
    <property type="term" value="F:protein tyrosine phosphatase activity"/>
    <property type="evidence" value="ECO:0007669"/>
    <property type="project" value="InterPro"/>
</dbReference>
<keyword evidence="6" id="KW-0808">Transferase</keyword>
<evidence type="ECO:0000256" key="3">
    <source>
        <dbReference type="ARBA" id="ARBA00011063"/>
    </source>
</evidence>
<evidence type="ECO:0000256" key="10">
    <source>
        <dbReference type="ARBA" id="ARBA00022801"/>
    </source>
</evidence>
<dbReference type="SMART" id="SM00226">
    <property type="entry name" value="LMWPc"/>
    <property type="match status" value="1"/>
</dbReference>
<keyword evidence="7" id="KW-0819">tRNA processing</keyword>
<dbReference type="SUPFAM" id="SSF55821">
    <property type="entry name" value="YrdC/RibB"/>
    <property type="match status" value="1"/>
</dbReference>
<dbReference type="InterPro" id="IPR050156">
    <property type="entry name" value="TC-AMP_synthase_SUA5"/>
</dbReference>
<evidence type="ECO:0000256" key="9">
    <source>
        <dbReference type="ARBA" id="ARBA00022741"/>
    </source>
</evidence>
<feature type="active site" description="Nucleophile" evidence="14">
    <location>
        <position position="213"/>
    </location>
</feature>
<feature type="active site" evidence="14">
    <location>
        <position position="219"/>
    </location>
</feature>
<evidence type="ECO:0000256" key="12">
    <source>
        <dbReference type="ARBA" id="ARBA00029774"/>
    </source>
</evidence>
<sequence>MIIKLGDAEEFYTQIIDILKKGGIVALPTDTIYGLAVDGTNQKAIKKLSVLKRRENKPYTLFVAKKRIPDYALIKKKKLIDYFLPGPITIILKKNPELPIAWGLEKIGIRIPQTEFIIKLLNNYEIPLIVTSANLSNEPPLTSAQEIAEKFPEIDLIIDGGRIDGPPSTVLDLTTTPPTILRKGKIPILEIEKIYGRPILLDDSLKFNLLFVCTGNTCRSPMAAGIIKTMVRDEYLNVSTAGTAAIDGLPASPNTQIVVKKFGGSIEDHRTKCLNKELIAEADLILVMEYKHYETVLELVPEAVAKTFLLKEYKRRIKYNEITDPAGKDIQVYEDTALEMYPSLKLVARDIMKRFRRKE</sequence>
<evidence type="ECO:0000256" key="7">
    <source>
        <dbReference type="ARBA" id="ARBA00022694"/>
    </source>
</evidence>
<protein>
    <recommendedName>
        <fullName evidence="12">L-threonylcarbamoyladenylate synthase</fullName>
        <ecNumber evidence="4">2.7.7.87</ecNumber>
    </recommendedName>
    <alternativeName>
        <fullName evidence="12">L-threonylcarbamoyladenylate synthase</fullName>
    </alternativeName>
</protein>
<evidence type="ECO:0000256" key="6">
    <source>
        <dbReference type="ARBA" id="ARBA00022679"/>
    </source>
</evidence>
<dbReference type="Gene3D" id="3.90.870.10">
    <property type="entry name" value="DHBP synthase"/>
    <property type="match status" value="1"/>
</dbReference>
<name>A0A7C4XKR2_UNCW3</name>
<keyword evidence="8" id="KW-0548">Nucleotidyltransferase</keyword>
<dbReference type="Pfam" id="PF01451">
    <property type="entry name" value="LMWPc"/>
    <property type="match status" value="1"/>
</dbReference>
<dbReference type="InterPro" id="IPR023485">
    <property type="entry name" value="Ptyr_pPase"/>
</dbReference>
<dbReference type="NCBIfam" id="TIGR00057">
    <property type="entry name" value="L-threonylcarbamoyladenylate synthase"/>
    <property type="match status" value="1"/>
</dbReference>
<dbReference type="InterPro" id="IPR006070">
    <property type="entry name" value="Sua5-like_dom"/>
</dbReference>
<proteinExistence type="inferred from homology"/>
<dbReference type="SUPFAM" id="SSF52788">
    <property type="entry name" value="Phosphotyrosine protein phosphatases I"/>
    <property type="match status" value="1"/>
</dbReference>
<dbReference type="InterPro" id="IPR017945">
    <property type="entry name" value="DHBP_synth_RibB-like_a/b_dom"/>
</dbReference>
<dbReference type="AlphaFoldDB" id="A0A7C4XKR2"/>
<keyword evidence="9" id="KW-0547">Nucleotide-binding</keyword>
<evidence type="ECO:0000259" key="15">
    <source>
        <dbReference type="PROSITE" id="PS51163"/>
    </source>
</evidence>
<dbReference type="GO" id="GO:0005524">
    <property type="term" value="F:ATP binding"/>
    <property type="evidence" value="ECO:0007669"/>
    <property type="project" value="UniProtKB-KW"/>
</dbReference>
<dbReference type="PANTHER" id="PTHR17490:SF16">
    <property type="entry name" value="THREONYLCARBAMOYL-AMP SYNTHASE"/>
    <property type="match status" value="1"/>
</dbReference>
<comment type="similarity">
    <text evidence="3">Belongs to the low molecular weight phosphotyrosine protein phosphatase family.</text>
</comment>
<comment type="subcellular location">
    <subcellularLocation>
        <location evidence="1">Cytoplasm</location>
    </subcellularLocation>
</comment>
<dbReference type="GO" id="GO:0003725">
    <property type="term" value="F:double-stranded RNA binding"/>
    <property type="evidence" value="ECO:0007669"/>
    <property type="project" value="InterPro"/>
</dbReference>
<evidence type="ECO:0000256" key="8">
    <source>
        <dbReference type="ARBA" id="ARBA00022695"/>
    </source>
</evidence>
<dbReference type="PROSITE" id="PS51163">
    <property type="entry name" value="YRDC"/>
    <property type="match status" value="1"/>
</dbReference>
<dbReference type="CDD" id="cd16344">
    <property type="entry name" value="LMWPAP"/>
    <property type="match status" value="1"/>
</dbReference>
<keyword evidence="10" id="KW-0378">Hydrolase</keyword>
<evidence type="ECO:0000256" key="2">
    <source>
        <dbReference type="ARBA" id="ARBA00007663"/>
    </source>
</evidence>
<dbReference type="EMBL" id="DTGZ01000083">
    <property type="protein sequence ID" value="HGV97557.1"/>
    <property type="molecule type" value="Genomic_DNA"/>
</dbReference>
<comment type="caution">
    <text evidence="16">The sequence shown here is derived from an EMBL/GenBank/DDBJ whole genome shotgun (WGS) entry which is preliminary data.</text>
</comment>
<dbReference type="GO" id="GO:0008033">
    <property type="term" value="P:tRNA processing"/>
    <property type="evidence" value="ECO:0007669"/>
    <property type="project" value="UniProtKB-KW"/>
</dbReference>
<dbReference type="GO" id="GO:0006450">
    <property type="term" value="P:regulation of translational fidelity"/>
    <property type="evidence" value="ECO:0007669"/>
    <property type="project" value="TreeGrafter"/>
</dbReference>
<comment type="similarity">
    <text evidence="2">Belongs to the SUA5 family.</text>
</comment>
<comment type="catalytic activity">
    <reaction evidence="13">
        <text>L-threonine + hydrogencarbonate + ATP = L-threonylcarbamoyladenylate + diphosphate + H2O</text>
        <dbReference type="Rhea" id="RHEA:36407"/>
        <dbReference type="ChEBI" id="CHEBI:15377"/>
        <dbReference type="ChEBI" id="CHEBI:17544"/>
        <dbReference type="ChEBI" id="CHEBI:30616"/>
        <dbReference type="ChEBI" id="CHEBI:33019"/>
        <dbReference type="ChEBI" id="CHEBI:57926"/>
        <dbReference type="ChEBI" id="CHEBI:73682"/>
        <dbReference type="EC" id="2.7.7.87"/>
    </reaction>
</comment>
<organism evidence="16">
    <name type="scientific">candidate division WOR-3 bacterium</name>
    <dbReference type="NCBI Taxonomy" id="2052148"/>
    <lineage>
        <taxon>Bacteria</taxon>
        <taxon>Bacteria division WOR-3</taxon>
    </lineage>
</organism>
<keyword evidence="11" id="KW-0067">ATP-binding</keyword>
<dbReference type="EC" id="2.7.7.87" evidence="4"/>
<keyword evidence="5" id="KW-0963">Cytoplasm</keyword>
<evidence type="ECO:0000256" key="4">
    <source>
        <dbReference type="ARBA" id="ARBA00012584"/>
    </source>
</evidence>
<dbReference type="Pfam" id="PF01300">
    <property type="entry name" value="Sua5_yciO_yrdC"/>
    <property type="match status" value="1"/>
</dbReference>
<dbReference type="GO" id="GO:0000049">
    <property type="term" value="F:tRNA binding"/>
    <property type="evidence" value="ECO:0007669"/>
    <property type="project" value="TreeGrafter"/>
</dbReference>
<evidence type="ECO:0000313" key="16">
    <source>
        <dbReference type="EMBL" id="HGV97557.1"/>
    </source>
</evidence>
<dbReference type="InterPro" id="IPR036196">
    <property type="entry name" value="Ptyr_pPase_sf"/>
</dbReference>
<reference evidence="16" key="1">
    <citation type="journal article" date="2020" name="mSystems">
        <title>Genome- and Community-Level Interaction Insights into Carbon Utilization and Element Cycling Functions of Hydrothermarchaeota in Hydrothermal Sediment.</title>
        <authorList>
            <person name="Zhou Z."/>
            <person name="Liu Y."/>
            <person name="Xu W."/>
            <person name="Pan J."/>
            <person name="Luo Z.H."/>
            <person name="Li M."/>
        </authorList>
    </citation>
    <scope>NUCLEOTIDE SEQUENCE [LARGE SCALE GENOMIC DNA]</scope>
    <source>
        <strain evidence="16">SpSt-774</strain>
    </source>
</reference>
<dbReference type="GO" id="GO:0005737">
    <property type="term" value="C:cytoplasm"/>
    <property type="evidence" value="ECO:0007669"/>
    <property type="project" value="UniProtKB-SubCell"/>
</dbReference>
<dbReference type="GO" id="GO:0061710">
    <property type="term" value="F:L-threonylcarbamoyladenylate synthase"/>
    <property type="evidence" value="ECO:0007669"/>
    <property type="project" value="UniProtKB-EC"/>
</dbReference>
<evidence type="ECO:0000256" key="11">
    <source>
        <dbReference type="ARBA" id="ARBA00022840"/>
    </source>
</evidence>
<evidence type="ECO:0000256" key="1">
    <source>
        <dbReference type="ARBA" id="ARBA00004496"/>
    </source>
</evidence>
<dbReference type="Gene3D" id="3.40.50.2300">
    <property type="match status" value="1"/>
</dbReference>
<evidence type="ECO:0000256" key="14">
    <source>
        <dbReference type="PIRSR" id="PIRSR617867-1"/>
    </source>
</evidence>
<gene>
    <name evidence="16" type="ORF">ENV60_04610</name>
</gene>
<accession>A0A7C4XKR2</accession>
<feature type="domain" description="YrdC-like" evidence="15">
    <location>
        <begin position="9"/>
        <end position="186"/>
    </location>
</feature>
<evidence type="ECO:0000256" key="13">
    <source>
        <dbReference type="ARBA" id="ARBA00048366"/>
    </source>
</evidence>